<evidence type="ECO:0000313" key="6">
    <source>
        <dbReference type="EMBL" id="MDR6294329.1"/>
    </source>
</evidence>
<dbReference type="RefSeq" id="WP_309801792.1">
    <property type="nucleotide sequence ID" value="NZ_JAVDPW010000018.1"/>
</dbReference>
<dbReference type="GO" id="GO:0005524">
    <property type="term" value="F:ATP binding"/>
    <property type="evidence" value="ECO:0007669"/>
    <property type="project" value="UniProtKB-KW"/>
</dbReference>
<keyword evidence="4 6" id="KW-0067">ATP-binding</keyword>
<dbReference type="PROSITE" id="PS00211">
    <property type="entry name" value="ABC_TRANSPORTER_1"/>
    <property type="match status" value="1"/>
</dbReference>
<dbReference type="Pfam" id="PF08352">
    <property type="entry name" value="oligo_HPY"/>
    <property type="match status" value="1"/>
</dbReference>
<reference evidence="6 7" key="1">
    <citation type="submission" date="2023-07" db="EMBL/GenBank/DDBJ databases">
        <title>Sorghum-associated microbial communities from plants grown in Nebraska, USA.</title>
        <authorList>
            <person name="Schachtman D."/>
        </authorList>
    </citation>
    <scope>NUCLEOTIDE SEQUENCE [LARGE SCALE GENOMIC DNA]</scope>
    <source>
        <strain evidence="6 7">584</strain>
    </source>
</reference>
<dbReference type="Gene3D" id="3.40.50.300">
    <property type="entry name" value="P-loop containing nucleotide triphosphate hydrolases"/>
    <property type="match status" value="1"/>
</dbReference>
<dbReference type="Pfam" id="PF00005">
    <property type="entry name" value="ABC_tran"/>
    <property type="match status" value="1"/>
</dbReference>
<evidence type="ECO:0000256" key="2">
    <source>
        <dbReference type="ARBA" id="ARBA00022448"/>
    </source>
</evidence>
<protein>
    <submittedName>
        <fullName evidence="6">Peptide/nickel transport system ATP-binding protein</fullName>
    </submittedName>
</protein>
<accession>A0ABU1K235</accession>
<evidence type="ECO:0000259" key="5">
    <source>
        <dbReference type="PROSITE" id="PS50893"/>
    </source>
</evidence>
<keyword evidence="3" id="KW-0547">Nucleotide-binding</keyword>
<dbReference type="InterPro" id="IPR003593">
    <property type="entry name" value="AAA+_ATPase"/>
</dbReference>
<dbReference type="InterPro" id="IPR013563">
    <property type="entry name" value="Oligopep_ABC_C"/>
</dbReference>
<evidence type="ECO:0000256" key="1">
    <source>
        <dbReference type="ARBA" id="ARBA00004417"/>
    </source>
</evidence>
<evidence type="ECO:0000256" key="3">
    <source>
        <dbReference type="ARBA" id="ARBA00022741"/>
    </source>
</evidence>
<keyword evidence="7" id="KW-1185">Reference proteome</keyword>
<keyword evidence="2" id="KW-0813">Transport</keyword>
<dbReference type="EMBL" id="JAVDPW010000018">
    <property type="protein sequence ID" value="MDR6294329.1"/>
    <property type="molecule type" value="Genomic_DNA"/>
</dbReference>
<dbReference type="PROSITE" id="PS50893">
    <property type="entry name" value="ABC_TRANSPORTER_2"/>
    <property type="match status" value="1"/>
</dbReference>
<dbReference type="SMART" id="SM00382">
    <property type="entry name" value="AAA"/>
    <property type="match status" value="1"/>
</dbReference>
<proteinExistence type="predicted"/>
<organism evidence="6 7">
    <name type="scientific">Inquilinus ginsengisoli</name>
    <dbReference type="NCBI Taxonomy" id="363840"/>
    <lineage>
        <taxon>Bacteria</taxon>
        <taxon>Pseudomonadati</taxon>
        <taxon>Pseudomonadota</taxon>
        <taxon>Alphaproteobacteria</taxon>
        <taxon>Rhodospirillales</taxon>
        <taxon>Rhodospirillaceae</taxon>
        <taxon>Inquilinus</taxon>
    </lineage>
</organism>
<sequence length="354" mass="38759">MSLAPDVHPGPGRSVGSPAATAPLLEVSGLKAYYQMRFFGISREVRAVDDVTFTIRRNEIYGLAGESSSGKSTLIKTIARAIRPPLNVVGGTVAFTFEDGRQDIYAMSPAQVAAIRWSRLSYVTQGSMNVLNPVRRIRSTFVDFAARHLGGSRRDFLTTVERHLGRLSLDPRVLDAYPHELSGGMRQRLTIALATICRPEFIIADEPTTALDVVVQKDVLAMLREVQQEMGSSILFVTHDMAVHANLTDRLGIMYAGRLVEEGPTRKVFQRPLHPYTAHLIASLPRLGDDMRKTGLPGAPPSLADPPTGCRFHPRCPSAVGLCREASPPMEELEPGHRVACHVAKAHAEGRRLS</sequence>
<dbReference type="NCBIfam" id="TIGR01727">
    <property type="entry name" value="oligo_HPY"/>
    <property type="match status" value="1"/>
</dbReference>
<evidence type="ECO:0000256" key="4">
    <source>
        <dbReference type="ARBA" id="ARBA00022840"/>
    </source>
</evidence>
<name>A0ABU1K235_9PROT</name>
<dbReference type="PANTHER" id="PTHR43067:SF2">
    <property type="entry name" value="OLIGOPEPTIDE ABC TRANSPORTER, ATP-BINDING PROTEIN"/>
    <property type="match status" value="1"/>
</dbReference>
<gene>
    <name evidence="6" type="ORF">E9232_006883</name>
</gene>
<dbReference type="InterPro" id="IPR017871">
    <property type="entry name" value="ABC_transporter-like_CS"/>
</dbReference>
<comment type="caution">
    <text evidence="6">The sequence shown here is derived from an EMBL/GenBank/DDBJ whole genome shotgun (WGS) entry which is preliminary data.</text>
</comment>
<dbReference type="InterPro" id="IPR003439">
    <property type="entry name" value="ABC_transporter-like_ATP-bd"/>
</dbReference>
<dbReference type="Proteomes" id="UP001262410">
    <property type="component" value="Unassembled WGS sequence"/>
</dbReference>
<dbReference type="PANTHER" id="PTHR43067">
    <property type="entry name" value="OLIGOPEPTIDE/DIPEPTIDE ABC TRANSPORTER, ATPASE SUBUNIT"/>
    <property type="match status" value="1"/>
</dbReference>
<evidence type="ECO:0000313" key="7">
    <source>
        <dbReference type="Proteomes" id="UP001262410"/>
    </source>
</evidence>
<dbReference type="InterPro" id="IPR027417">
    <property type="entry name" value="P-loop_NTPase"/>
</dbReference>
<feature type="domain" description="ABC transporter" evidence="5">
    <location>
        <begin position="25"/>
        <end position="281"/>
    </location>
</feature>
<dbReference type="SUPFAM" id="SSF52540">
    <property type="entry name" value="P-loop containing nucleoside triphosphate hydrolases"/>
    <property type="match status" value="1"/>
</dbReference>
<comment type="subcellular location">
    <subcellularLocation>
        <location evidence="1">Cell inner membrane</location>
        <topology evidence="1">Peripheral membrane protein</topology>
    </subcellularLocation>
</comment>
<dbReference type="CDD" id="cd03257">
    <property type="entry name" value="ABC_NikE_OppD_transporters"/>
    <property type="match status" value="1"/>
</dbReference>